<feature type="domain" description="Homeobox" evidence="7">
    <location>
        <begin position="161"/>
        <end position="221"/>
    </location>
</feature>
<evidence type="ECO:0000256" key="4">
    <source>
        <dbReference type="ARBA" id="ARBA00023242"/>
    </source>
</evidence>
<dbReference type="Proteomes" id="UP001652620">
    <property type="component" value="Chromosome 3"/>
</dbReference>
<keyword evidence="4 5" id="KW-0539">Nucleus</keyword>
<evidence type="ECO:0000256" key="5">
    <source>
        <dbReference type="PROSITE-ProRule" id="PRU00108"/>
    </source>
</evidence>
<evidence type="ECO:0000256" key="1">
    <source>
        <dbReference type="ARBA" id="ARBA00004123"/>
    </source>
</evidence>
<evidence type="ECO:0000256" key="6">
    <source>
        <dbReference type="RuleBase" id="RU000682"/>
    </source>
</evidence>
<dbReference type="PANTHER" id="PTHR24339:SF30">
    <property type="entry name" value="LATERAL MUSCLES SCARCER, ISOFORM B"/>
    <property type="match status" value="1"/>
</dbReference>
<keyword evidence="2 5" id="KW-0238">DNA-binding</keyword>
<protein>
    <submittedName>
        <fullName evidence="9">Uncharacterized protein LOC105225345 isoform X1</fullName>
    </submittedName>
</protein>
<evidence type="ECO:0000256" key="3">
    <source>
        <dbReference type="ARBA" id="ARBA00023155"/>
    </source>
</evidence>
<dbReference type="InterPro" id="IPR050877">
    <property type="entry name" value="EMX-VAX-Noto_Homeobox_TFs"/>
</dbReference>
<dbReference type="InterPro" id="IPR017970">
    <property type="entry name" value="Homeobox_CS"/>
</dbReference>
<dbReference type="InterPro" id="IPR036691">
    <property type="entry name" value="Endo/exonu/phosph_ase_sf"/>
</dbReference>
<sequence length="488" mass="53660">MMAVNMEIAQVNLHHAAAASAVIISRFTAEKLGTLLIQEPWIHKGEVKGLKTEANKVIWDLSSERPRTCIVVRSNIDFFCISEFLTQDLVAVQARDSEGKGFVLASAYFPGEAATAPPEAVERLVEHCSLHKLPLIIGCDANAHHTEWVSTDCNARDINDDRKKRPRTAFSASQIKALETEFERGKYLSVAKRTALAKQLHLTETQIKIWFQNRRTKWKRKYTADVESLASHYYAQLGIGGLARPMVVGDRLWLFSQSPSGPTPFQSIMLNSGVPSTLMSATMRPYSTNLPSTTSTASGSVTPALMPPLPVIESARNAILARGQPLNFALPYSLATATAAAASANNTDNNMSRPPQLASPAKHYRAPGEFVDRFLEYNTLPMATALVNVNSYCRNENSLTNNSTHDTYLALKYGAIPPEGDTTTSNGLAELERVFGDTNANFLQKRINGVNFEKLGSSRNPRNHLMPSISDSDCSDIDCEQIDENDDV</sequence>
<dbReference type="PANTHER" id="PTHR24339">
    <property type="entry name" value="HOMEOBOX PROTEIN EMX-RELATED"/>
    <property type="match status" value="1"/>
</dbReference>
<evidence type="ECO:0000259" key="7">
    <source>
        <dbReference type="PROSITE" id="PS50071"/>
    </source>
</evidence>
<dbReference type="RefSeq" id="XP_049308848.1">
    <property type="nucleotide sequence ID" value="XM_049452891.1"/>
</dbReference>
<dbReference type="InterPro" id="IPR001356">
    <property type="entry name" value="HD"/>
</dbReference>
<reference evidence="9" key="1">
    <citation type="submission" date="2025-08" db="UniProtKB">
        <authorList>
            <consortium name="RefSeq"/>
        </authorList>
    </citation>
    <scope>IDENTIFICATION</scope>
    <source>
        <tissue evidence="9">Adult</tissue>
    </source>
</reference>
<comment type="subcellular location">
    <subcellularLocation>
        <location evidence="1 5 6">Nucleus</location>
    </subcellularLocation>
</comment>
<dbReference type="SUPFAM" id="SSF46689">
    <property type="entry name" value="Homeodomain-like"/>
    <property type="match status" value="1"/>
</dbReference>
<dbReference type="PRINTS" id="PR00024">
    <property type="entry name" value="HOMEOBOX"/>
</dbReference>
<dbReference type="Gene3D" id="3.60.10.10">
    <property type="entry name" value="Endonuclease/exonuclease/phosphatase"/>
    <property type="match status" value="1"/>
</dbReference>
<gene>
    <name evidence="9" type="primary">LOC105225345</name>
</gene>
<dbReference type="CDD" id="cd00086">
    <property type="entry name" value="homeodomain"/>
    <property type="match status" value="1"/>
</dbReference>
<dbReference type="InterPro" id="IPR020479">
    <property type="entry name" value="HD_metazoa"/>
</dbReference>
<dbReference type="GeneID" id="105225345"/>
<organism evidence="8 9">
    <name type="scientific">Bactrocera dorsalis</name>
    <name type="common">Oriental fruit fly</name>
    <name type="synonym">Dacus dorsalis</name>
    <dbReference type="NCBI Taxonomy" id="27457"/>
    <lineage>
        <taxon>Eukaryota</taxon>
        <taxon>Metazoa</taxon>
        <taxon>Ecdysozoa</taxon>
        <taxon>Arthropoda</taxon>
        <taxon>Hexapoda</taxon>
        <taxon>Insecta</taxon>
        <taxon>Pterygota</taxon>
        <taxon>Neoptera</taxon>
        <taxon>Endopterygota</taxon>
        <taxon>Diptera</taxon>
        <taxon>Brachycera</taxon>
        <taxon>Muscomorpha</taxon>
        <taxon>Tephritoidea</taxon>
        <taxon>Tephritidae</taxon>
        <taxon>Bactrocera</taxon>
        <taxon>Bactrocera</taxon>
    </lineage>
</organism>
<dbReference type="Gene3D" id="1.10.10.60">
    <property type="entry name" value="Homeodomain-like"/>
    <property type="match status" value="1"/>
</dbReference>
<evidence type="ECO:0000313" key="9">
    <source>
        <dbReference type="RefSeq" id="XP_049308848.1"/>
    </source>
</evidence>
<accession>A0ABM3JHZ0</accession>
<evidence type="ECO:0000313" key="8">
    <source>
        <dbReference type="Proteomes" id="UP001652620"/>
    </source>
</evidence>
<dbReference type="Pfam" id="PF00046">
    <property type="entry name" value="Homeodomain"/>
    <property type="match status" value="1"/>
</dbReference>
<dbReference type="PROSITE" id="PS50071">
    <property type="entry name" value="HOMEOBOX_2"/>
    <property type="match status" value="1"/>
</dbReference>
<dbReference type="InterPro" id="IPR009057">
    <property type="entry name" value="Homeodomain-like_sf"/>
</dbReference>
<dbReference type="SUPFAM" id="SSF56219">
    <property type="entry name" value="DNase I-like"/>
    <property type="match status" value="1"/>
</dbReference>
<evidence type="ECO:0000256" key="2">
    <source>
        <dbReference type="ARBA" id="ARBA00023125"/>
    </source>
</evidence>
<feature type="DNA-binding region" description="Homeobox" evidence="5">
    <location>
        <begin position="163"/>
        <end position="222"/>
    </location>
</feature>
<name>A0ABM3JHZ0_BACDO</name>
<dbReference type="PROSITE" id="PS00027">
    <property type="entry name" value="HOMEOBOX_1"/>
    <property type="match status" value="1"/>
</dbReference>
<dbReference type="SMART" id="SM00389">
    <property type="entry name" value="HOX"/>
    <property type="match status" value="1"/>
</dbReference>
<keyword evidence="3 5" id="KW-0371">Homeobox</keyword>
<keyword evidence="8" id="KW-1185">Reference proteome</keyword>
<proteinExistence type="predicted"/>